<proteinExistence type="predicted"/>
<evidence type="ECO:0000313" key="2">
    <source>
        <dbReference type="Proteomes" id="UP001139451"/>
    </source>
</evidence>
<sequence length="165" mass="17833">MADTYIQACFVFSCTAAEWSLLQEAFTLSLDLCAELTPEPRSAAFMALFPASGSDPWAGFSALFGGSSLPDFGCDLAGGAEMEGTRWQAIISAETSFEPDAVAQLIQRCCNETLAQGPIGFEWSVSCSRQRIDEFGGGWCAVFADRIVLRWTRDQLRSAMAEASS</sequence>
<dbReference type="AlphaFoldDB" id="A0A9X2HM48"/>
<dbReference type="Proteomes" id="UP001139451">
    <property type="component" value="Unassembled WGS sequence"/>
</dbReference>
<organism evidence="1 2">
    <name type="scientific">Sphingomonas tagetis</name>
    <dbReference type="NCBI Taxonomy" id="2949092"/>
    <lineage>
        <taxon>Bacteria</taxon>
        <taxon>Pseudomonadati</taxon>
        <taxon>Pseudomonadota</taxon>
        <taxon>Alphaproteobacteria</taxon>
        <taxon>Sphingomonadales</taxon>
        <taxon>Sphingomonadaceae</taxon>
        <taxon>Sphingomonas</taxon>
    </lineage>
</organism>
<protein>
    <submittedName>
        <fullName evidence="1">Uncharacterized protein</fullName>
    </submittedName>
</protein>
<name>A0A9X2HM48_9SPHN</name>
<accession>A0A9X2HM48</accession>
<comment type="caution">
    <text evidence="1">The sequence shown here is derived from an EMBL/GenBank/DDBJ whole genome shotgun (WGS) entry which is preliminary data.</text>
</comment>
<evidence type="ECO:0000313" key="1">
    <source>
        <dbReference type="EMBL" id="MCP3732157.1"/>
    </source>
</evidence>
<keyword evidence="2" id="KW-1185">Reference proteome</keyword>
<dbReference type="RefSeq" id="WP_254295344.1">
    <property type="nucleotide sequence ID" value="NZ_JAMLDX010000015.1"/>
</dbReference>
<gene>
    <name evidence="1" type="ORF">M9978_17175</name>
</gene>
<dbReference type="EMBL" id="JAMLDX010000015">
    <property type="protein sequence ID" value="MCP3732157.1"/>
    <property type="molecule type" value="Genomic_DNA"/>
</dbReference>
<reference evidence="1" key="1">
    <citation type="submission" date="2022-05" db="EMBL/GenBank/DDBJ databases">
        <title>Sphingomonas sp. strain MG17 Genome sequencing and assembly.</title>
        <authorList>
            <person name="Kim I."/>
        </authorList>
    </citation>
    <scope>NUCLEOTIDE SEQUENCE</scope>
    <source>
        <strain evidence="1">MG17</strain>
    </source>
</reference>